<evidence type="ECO:0000313" key="3">
    <source>
        <dbReference type="EMBL" id="MFD1884131.1"/>
    </source>
</evidence>
<evidence type="ECO:0000256" key="1">
    <source>
        <dbReference type="SAM" id="MobiDB-lite"/>
    </source>
</evidence>
<evidence type="ECO:0000256" key="2">
    <source>
        <dbReference type="SAM" id="Phobius"/>
    </source>
</evidence>
<dbReference type="EMBL" id="JBHUEH010000005">
    <property type="protein sequence ID" value="MFD1884131.1"/>
    <property type="molecule type" value="Genomic_DNA"/>
</dbReference>
<dbReference type="RefSeq" id="WP_347326978.1">
    <property type="nucleotide sequence ID" value="NZ_JBCGUH010000018.1"/>
</dbReference>
<proteinExistence type="predicted"/>
<dbReference type="InterPro" id="IPR024623">
    <property type="entry name" value="YtxH"/>
</dbReference>
<protein>
    <submittedName>
        <fullName evidence="3">YtxH domain-containing protein</fullName>
    </submittedName>
</protein>
<dbReference type="PANTHER" id="PTHR35792">
    <property type="entry name" value="GENERAL STRESS PROTEIN"/>
    <property type="match status" value="1"/>
</dbReference>
<dbReference type="PANTHER" id="PTHR35792:SF1">
    <property type="entry name" value="SLL0268 PROTEIN"/>
    <property type="match status" value="1"/>
</dbReference>
<keyword evidence="4" id="KW-1185">Reference proteome</keyword>
<name>A0ABW4RD22_9BACL</name>
<keyword evidence="2" id="KW-0812">Transmembrane</keyword>
<dbReference type="Proteomes" id="UP001597233">
    <property type="component" value="Unassembled WGS sequence"/>
</dbReference>
<dbReference type="InterPro" id="IPR052928">
    <property type="entry name" value="Desiccation-related_membrane"/>
</dbReference>
<gene>
    <name evidence="3" type="ORF">ACFSC9_01170</name>
</gene>
<sequence length="170" mass="17915">MNEAEKEYPVQSSSTFLKGVFIGGLIGAAAALLFSPKPGRELREDISDKLSVAGEKTKSVYNTVSDQTAQAAGLISDKTVELAGTVSNKATELAQNVATKASEITTKVKDGVTPTPEQENAKDNIISHVAEASKNIAEDVKDAKDDISKEVGKAADNVKKDAKPLTPDNK</sequence>
<feature type="transmembrane region" description="Helical" evidence="2">
    <location>
        <begin position="16"/>
        <end position="34"/>
    </location>
</feature>
<organism evidence="3 4">
    <name type="scientific">Paenibacillus wenxiniae</name>
    <dbReference type="NCBI Taxonomy" id="1636843"/>
    <lineage>
        <taxon>Bacteria</taxon>
        <taxon>Bacillati</taxon>
        <taxon>Bacillota</taxon>
        <taxon>Bacilli</taxon>
        <taxon>Bacillales</taxon>
        <taxon>Paenibacillaceae</taxon>
        <taxon>Paenibacillus</taxon>
    </lineage>
</organism>
<reference evidence="4" key="1">
    <citation type="journal article" date="2019" name="Int. J. Syst. Evol. Microbiol.">
        <title>The Global Catalogue of Microorganisms (GCM) 10K type strain sequencing project: providing services to taxonomists for standard genome sequencing and annotation.</title>
        <authorList>
            <consortium name="The Broad Institute Genomics Platform"/>
            <consortium name="The Broad Institute Genome Sequencing Center for Infectious Disease"/>
            <person name="Wu L."/>
            <person name="Ma J."/>
        </authorList>
    </citation>
    <scope>NUCLEOTIDE SEQUENCE [LARGE SCALE GENOMIC DNA]</scope>
    <source>
        <strain evidence="4">CCUG 54950</strain>
    </source>
</reference>
<evidence type="ECO:0000313" key="4">
    <source>
        <dbReference type="Proteomes" id="UP001597233"/>
    </source>
</evidence>
<dbReference type="Gene3D" id="1.20.120.20">
    <property type="entry name" value="Apolipoprotein"/>
    <property type="match status" value="1"/>
</dbReference>
<feature type="region of interest" description="Disordered" evidence="1">
    <location>
        <begin position="151"/>
        <end position="170"/>
    </location>
</feature>
<keyword evidence="2" id="KW-1133">Transmembrane helix</keyword>
<keyword evidence="2" id="KW-0472">Membrane</keyword>
<comment type="caution">
    <text evidence="3">The sequence shown here is derived from an EMBL/GenBank/DDBJ whole genome shotgun (WGS) entry which is preliminary data.</text>
</comment>
<accession>A0ABW4RD22</accession>
<dbReference type="Pfam" id="PF12732">
    <property type="entry name" value="YtxH"/>
    <property type="match status" value="1"/>
</dbReference>